<keyword evidence="2" id="KW-1185">Reference proteome</keyword>
<name>A0A078KXL0_9GAMM</name>
<evidence type="ECO:0000313" key="2">
    <source>
        <dbReference type="Proteomes" id="UP000044071"/>
    </source>
</evidence>
<reference evidence="1 2" key="1">
    <citation type="submission" date="2014-06" db="EMBL/GenBank/DDBJ databases">
        <authorList>
            <person name="Urmite Genomes Urmite Genomes"/>
        </authorList>
    </citation>
    <scope>NUCLEOTIDE SEQUENCE [LARGE SCALE GENOMIC DNA]</scope>
</reference>
<accession>A0A078KXL0</accession>
<dbReference type="eggNOG" id="ENOG5030T0X">
    <property type="taxonomic scope" value="Bacteria"/>
</dbReference>
<dbReference type="Proteomes" id="UP000044071">
    <property type="component" value="Unassembled WGS sequence"/>
</dbReference>
<sequence length="682" mass="77488">MGKKILFVFAGTGGEASDEHSRFEEISDTDPVPYKEDVVRVYFSGCQYSQIGGRSTLMGLISPNLDTVGKNIKNCFNLNNYLSLNELQEKFGNAVIIEGAEGEDLIPVDSIDMTGFSRGAVTTFSVARHLDELNIPMSLLAVEPVPGHSKQNAKKNGSEFVKNCDLTGLQNLVQAEVMLGAYTKHPVLTMPFHGKFFRQMAPLFPSNCDTSIYTYPKFDHNEANRTLHQRMFNFIKRRNLSPFEDIPANNNDTVFFVPKVVQQKFLPGVDGRLQILPEIKEKLFALVAQKYPDLQTRLGTLSTKQLQALHALKQCYTSKEHLVNIVISDRTSQAEAIREFIIEFENINQYINKQFQRGNDLSPTNPVQIFRNNVYNLLRDFPENATPLQKRLFRENMLANLESIKPMIPYLEYGNLKNLMTPFIQENVLLHPDLLQYLDQQNDGELILDIKTIDNPKVLAKQLHFMSEASRKSAYDLFKGNLPNIVKNSEDLGNILRYIPAEKVESVLNKQGLKSLIGSMSDVNKLMDKLLTDQQKNAAFKALKGSIKEMEKTPEQLGELMQQISPAQGRSLLKSLSFTSEKFIHQFLRTLTTPQINQFLPALEKAWTPFKLLTNINHQMERMGLRTNLEAKVTSKEAKSCLDKICPSQTQIQAQQFNFKQQLQELRRDIDDTPQLSIARAC</sequence>
<proteinExistence type="predicted"/>
<organism evidence="1 2">
    <name type="scientific">Legionella massiliensis</name>
    <dbReference type="NCBI Taxonomy" id="1034943"/>
    <lineage>
        <taxon>Bacteria</taxon>
        <taxon>Pseudomonadati</taxon>
        <taxon>Pseudomonadota</taxon>
        <taxon>Gammaproteobacteria</taxon>
        <taxon>Legionellales</taxon>
        <taxon>Legionellaceae</taxon>
        <taxon>Legionella</taxon>
    </lineage>
</organism>
<protein>
    <submittedName>
        <fullName evidence="1">Uncharacterized protein</fullName>
    </submittedName>
</protein>
<dbReference type="STRING" id="1034943.BN59_00722"/>
<dbReference type="OrthoDB" id="5642915at2"/>
<dbReference type="AlphaFoldDB" id="A0A078KXL0"/>
<dbReference type="EMBL" id="CCSB01000001">
    <property type="protein sequence ID" value="CDZ76453.1"/>
    <property type="molecule type" value="Genomic_DNA"/>
</dbReference>
<evidence type="ECO:0000313" key="1">
    <source>
        <dbReference type="EMBL" id="CDZ76453.1"/>
    </source>
</evidence>
<gene>
    <name evidence="1" type="ORF">BN59_00722</name>
</gene>